<dbReference type="GO" id="GO:0016787">
    <property type="term" value="F:hydrolase activity"/>
    <property type="evidence" value="ECO:0007669"/>
    <property type="project" value="UniProtKB-KW"/>
</dbReference>
<dbReference type="InterPro" id="IPR052041">
    <property type="entry name" value="Nucleic_acid_metab_PIN/TRAM"/>
</dbReference>
<dbReference type="Proteomes" id="UP000078390">
    <property type="component" value="Unassembled WGS sequence"/>
</dbReference>
<keyword evidence="6" id="KW-0472">Membrane</keyword>
<keyword evidence="4" id="KW-0378">Hydrolase</keyword>
<reference evidence="8 9" key="1">
    <citation type="submission" date="2016-04" db="EMBL/GenBank/DDBJ databases">
        <title>Genome analysis of Thermosulfurimonas dismutans, the first thermophilic sulfur-disproportionating bacterium of the phylum Thermodesulfobacteria.</title>
        <authorList>
            <person name="Mardanov A.V."/>
            <person name="Beletsky A.V."/>
            <person name="Kadnikov V.V."/>
            <person name="Slobodkin A.I."/>
            <person name="Ravin N.V."/>
        </authorList>
    </citation>
    <scope>NUCLEOTIDE SEQUENCE [LARGE SCALE GENOMIC DNA]</scope>
    <source>
        <strain evidence="8 9">S95</strain>
    </source>
</reference>
<dbReference type="InterPro" id="IPR029060">
    <property type="entry name" value="PIN-like_dom_sf"/>
</dbReference>
<dbReference type="PATRIC" id="fig|999894.6.peg.861"/>
<evidence type="ECO:0000256" key="6">
    <source>
        <dbReference type="SAM" id="Phobius"/>
    </source>
</evidence>
<comment type="cofactor">
    <cofactor evidence="1">
        <name>Mg(2+)</name>
        <dbReference type="ChEBI" id="CHEBI:18420"/>
    </cofactor>
</comment>
<dbReference type="AlphaFoldDB" id="A0A179D5E2"/>
<name>A0A179D5E2_9BACT</name>
<dbReference type="PANTHER" id="PTHR11603:SF147">
    <property type="entry name" value="MEMBRANE PROTEIN"/>
    <property type="match status" value="1"/>
</dbReference>
<dbReference type="Pfam" id="PF01850">
    <property type="entry name" value="PIN"/>
    <property type="match status" value="1"/>
</dbReference>
<dbReference type="STRING" id="999894.TDIS_0865"/>
<comment type="caution">
    <text evidence="8">The sequence shown here is derived from an EMBL/GenBank/DDBJ whole genome shotgun (WGS) entry which is preliminary data.</text>
</comment>
<keyword evidence="9" id="KW-1185">Reference proteome</keyword>
<evidence type="ECO:0000256" key="1">
    <source>
        <dbReference type="ARBA" id="ARBA00001946"/>
    </source>
</evidence>
<gene>
    <name evidence="8" type="ORF">TDIS_0865</name>
</gene>
<evidence type="ECO:0000256" key="5">
    <source>
        <dbReference type="ARBA" id="ARBA00022842"/>
    </source>
</evidence>
<proteinExistence type="predicted"/>
<dbReference type="GO" id="GO:0016740">
    <property type="term" value="F:transferase activity"/>
    <property type="evidence" value="ECO:0007669"/>
    <property type="project" value="UniProtKB-KW"/>
</dbReference>
<keyword evidence="6" id="KW-1133">Transmembrane helix</keyword>
<dbReference type="GO" id="GO:0004518">
    <property type="term" value="F:nuclease activity"/>
    <property type="evidence" value="ECO:0007669"/>
    <property type="project" value="UniProtKB-KW"/>
</dbReference>
<dbReference type="SMART" id="SM00670">
    <property type="entry name" value="PINc"/>
    <property type="match status" value="1"/>
</dbReference>
<feature type="transmembrane region" description="Helical" evidence="6">
    <location>
        <begin position="64"/>
        <end position="85"/>
    </location>
</feature>
<feature type="transmembrane region" description="Helical" evidence="6">
    <location>
        <begin position="91"/>
        <end position="112"/>
    </location>
</feature>
<keyword evidence="6" id="KW-0812">Transmembrane</keyword>
<dbReference type="PROSITE" id="PS50926">
    <property type="entry name" value="TRAM"/>
    <property type="match status" value="1"/>
</dbReference>
<dbReference type="RefSeq" id="WP_084270955.1">
    <property type="nucleotide sequence ID" value="NZ_LWLG01000004.1"/>
</dbReference>
<keyword evidence="5" id="KW-0460">Magnesium</keyword>
<feature type="domain" description="TRAM" evidence="7">
    <location>
        <begin position="271"/>
        <end position="332"/>
    </location>
</feature>
<dbReference type="PANTHER" id="PTHR11603">
    <property type="entry name" value="AAA FAMILY ATPASE"/>
    <property type="match status" value="1"/>
</dbReference>
<dbReference type="SUPFAM" id="SSF88723">
    <property type="entry name" value="PIN domain-like"/>
    <property type="match status" value="1"/>
</dbReference>
<organism evidence="8 9">
    <name type="scientific">Thermosulfurimonas dismutans</name>
    <dbReference type="NCBI Taxonomy" id="999894"/>
    <lineage>
        <taxon>Bacteria</taxon>
        <taxon>Pseudomonadati</taxon>
        <taxon>Thermodesulfobacteriota</taxon>
        <taxon>Thermodesulfobacteria</taxon>
        <taxon>Thermodesulfobacteriales</taxon>
        <taxon>Thermodesulfobacteriaceae</taxon>
        <taxon>Thermosulfurimonas</taxon>
    </lineage>
</organism>
<evidence type="ECO:0000259" key="7">
    <source>
        <dbReference type="PROSITE" id="PS50926"/>
    </source>
</evidence>
<keyword evidence="2" id="KW-0808">Transferase</keyword>
<dbReference type="InterPro" id="IPR002792">
    <property type="entry name" value="TRAM_dom"/>
</dbReference>
<accession>A0A179D5E2</accession>
<dbReference type="Gene3D" id="3.40.50.1010">
    <property type="entry name" value="5'-nuclease"/>
    <property type="match status" value="1"/>
</dbReference>
<sequence length="342" mass="37918">MRRYLVPFILVFLAAVSGFVVFWYFTPRGKEAYSPWIGFLAGAAVGFLVLWVERLIRRLPLSQLLGGAIGLLLGLGLAKLFSSFFQILDQGVISTFIYVMLALALGYLGLVVGGRRVRELRILEGLSYPFSYVSKRLPRKECPKVVDTSAIIDGRLADICETGWLDGPLLIPNFVLSELQHIADSRDPIRRGRGRRGLDVLNRIRESGRIEVRFIDQDYPKIREIDAKLVKLCRDLRAKLITTDFNLNKVARLKGVDVLNVNELAMALKPAVTPGEELRIQVLKEGKERDQGVGYLEDGTMVVVEGGRGLIGKEVSVVVSSVLQTPAGRIIFAQPKAEAKAA</sequence>
<protein>
    <submittedName>
        <fullName evidence="8">Pili retraction protein pilT</fullName>
    </submittedName>
</protein>
<dbReference type="InterPro" id="IPR002716">
    <property type="entry name" value="PIN_dom"/>
</dbReference>
<dbReference type="CDD" id="cd09877">
    <property type="entry name" value="PIN_YacL-like"/>
    <property type="match status" value="1"/>
</dbReference>
<dbReference type="OrthoDB" id="9780734at2"/>
<keyword evidence="3" id="KW-0540">Nuclease</keyword>
<evidence type="ECO:0000256" key="4">
    <source>
        <dbReference type="ARBA" id="ARBA00022801"/>
    </source>
</evidence>
<evidence type="ECO:0000256" key="2">
    <source>
        <dbReference type="ARBA" id="ARBA00022679"/>
    </source>
</evidence>
<feature type="transmembrane region" description="Helical" evidence="6">
    <location>
        <begin position="32"/>
        <end position="52"/>
    </location>
</feature>
<evidence type="ECO:0000313" key="8">
    <source>
        <dbReference type="EMBL" id="OAQ20939.1"/>
    </source>
</evidence>
<evidence type="ECO:0000256" key="3">
    <source>
        <dbReference type="ARBA" id="ARBA00022722"/>
    </source>
</evidence>
<dbReference type="Pfam" id="PF01938">
    <property type="entry name" value="TRAM"/>
    <property type="match status" value="1"/>
</dbReference>
<evidence type="ECO:0000313" key="9">
    <source>
        <dbReference type="Proteomes" id="UP000078390"/>
    </source>
</evidence>
<feature type="transmembrane region" description="Helical" evidence="6">
    <location>
        <begin position="5"/>
        <end position="26"/>
    </location>
</feature>
<dbReference type="EMBL" id="LWLG01000004">
    <property type="protein sequence ID" value="OAQ20939.1"/>
    <property type="molecule type" value="Genomic_DNA"/>
</dbReference>